<proteinExistence type="predicted"/>
<gene>
    <name evidence="1" type="ORF">KIW84_041809</name>
</gene>
<evidence type="ECO:0000313" key="1">
    <source>
        <dbReference type="EMBL" id="KAI5416951.1"/>
    </source>
</evidence>
<comment type="caution">
    <text evidence="1">The sequence shown here is derived from an EMBL/GenBank/DDBJ whole genome shotgun (WGS) entry which is preliminary data.</text>
</comment>
<dbReference type="Proteomes" id="UP001058974">
    <property type="component" value="Chromosome 4"/>
</dbReference>
<evidence type="ECO:0008006" key="3">
    <source>
        <dbReference type="Google" id="ProtNLM"/>
    </source>
</evidence>
<keyword evidence="2" id="KW-1185">Reference proteome</keyword>
<organism evidence="1 2">
    <name type="scientific">Pisum sativum</name>
    <name type="common">Garden pea</name>
    <name type="synonym">Lathyrus oleraceus</name>
    <dbReference type="NCBI Taxonomy" id="3888"/>
    <lineage>
        <taxon>Eukaryota</taxon>
        <taxon>Viridiplantae</taxon>
        <taxon>Streptophyta</taxon>
        <taxon>Embryophyta</taxon>
        <taxon>Tracheophyta</taxon>
        <taxon>Spermatophyta</taxon>
        <taxon>Magnoliopsida</taxon>
        <taxon>eudicotyledons</taxon>
        <taxon>Gunneridae</taxon>
        <taxon>Pentapetalae</taxon>
        <taxon>rosids</taxon>
        <taxon>fabids</taxon>
        <taxon>Fabales</taxon>
        <taxon>Fabaceae</taxon>
        <taxon>Papilionoideae</taxon>
        <taxon>50 kb inversion clade</taxon>
        <taxon>NPAAA clade</taxon>
        <taxon>Hologalegina</taxon>
        <taxon>IRL clade</taxon>
        <taxon>Fabeae</taxon>
        <taxon>Lathyrus</taxon>
    </lineage>
</organism>
<dbReference type="AlphaFoldDB" id="A0A9D4X9L3"/>
<protein>
    <recommendedName>
        <fullName evidence="3">Reverse transcriptase zinc-binding domain-containing protein</fullName>
    </recommendedName>
</protein>
<sequence length="370" mass="42393">MSIYLSILPSQQRRNLITEACWTENVQEVKKQIRDHLEASFKESNFHRPNLDGVEFKQLSWEERLYLETPFDVEEVKEVVWQSENDKSPGPEGFNMNLFKACWDIFKEDVLNFAKFFCSSKLPRTVITYLQSPVLKTILFGGLAMEGFLVKVVYSVIKRLYPKFLAEAWRQIYIFLPSRGVLADTTSLACPMCSSSDEDVPHLFCLCVFSNVIWNKVCCWLDIDSFGMAATLVEQTRNGRCYGSYGGTKFRGQFVDATSWTEEDTESDALNSFFRIPSILPSWVPNNPKEFASIVATKDLDFVHNLFVDNKKSLFADASRDLSKVEYVVSMVVVCYDDVLGSRNLARERDELDEKCEALERDNSKDGGNM</sequence>
<reference evidence="1 2" key="1">
    <citation type="journal article" date="2022" name="Nat. Genet.">
        <title>Improved pea reference genome and pan-genome highlight genomic features and evolutionary characteristics.</title>
        <authorList>
            <person name="Yang T."/>
            <person name="Liu R."/>
            <person name="Luo Y."/>
            <person name="Hu S."/>
            <person name="Wang D."/>
            <person name="Wang C."/>
            <person name="Pandey M.K."/>
            <person name="Ge S."/>
            <person name="Xu Q."/>
            <person name="Li N."/>
            <person name="Li G."/>
            <person name="Huang Y."/>
            <person name="Saxena R.K."/>
            <person name="Ji Y."/>
            <person name="Li M."/>
            <person name="Yan X."/>
            <person name="He Y."/>
            <person name="Liu Y."/>
            <person name="Wang X."/>
            <person name="Xiang C."/>
            <person name="Varshney R.K."/>
            <person name="Ding H."/>
            <person name="Gao S."/>
            <person name="Zong X."/>
        </authorList>
    </citation>
    <scope>NUCLEOTIDE SEQUENCE [LARGE SCALE GENOMIC DNA]</scope>
    <source>
        <strain evidence="1 2">cv. Zhongwan 6</strain>
    </source>
</reference>
<evidence type="ECO:0000313" key="2">
    <source>
        <dbReference type="Proteomes" id="UP001058974"/>
    </source>
</evidence>
<accession>A0A9D4X9L3</accession>
<dbReference type="EMBL" id="JAMSHJ010000004">
    <property type="protein sequence ID" value="KAI5416951.1"/>
    <property type="molecule type" value="Genomic_DNA"/>
</dbReference>
<name>A0A9D4X9L3_PEA</name>
<dbReference type="Gramene" id="Psat04G0180900-T1">
    <property type="protein sequence ID" value="KAI5416951.1"/>
    <property type="gene ID" value="KIW84_041809"/>
</dbReference>